<dbReference type="GeneID" id="36539345"/>
<protein>
    <recommendedName>
        <fullName evidence="3">Aminoglycoside phosphotransferase domain-containing protein</fullName>
    </recommendedName>
</protein>
<organism evidence="1 2">
    <name type="scientific">Aspergillus novofumigatus (strain IBT 16806)</name>
    <dbReference type="NCBI Taxonomy" id="1392255"/>
    <lineage>
        <taxon>Eukaryota</taxon>
        <taxon>Fungi</taxon>
        <taxon>Dikarya</taxon>
        <taxon>Ascomycota</taxon>
        <taxon>Pezizomycotina</taxon>
        <taxon>Eurotiomycetes</taxon>
        <taxon>Eurotiomycetidae</taxon>
        <taxon>Eurotiales</taxon>
        <taxon>Aspergillaceae</taxon>
        <taxon>Aspergillus</taxon>
        <taxon>Aspergillus subgen. Fumigati</taxon>
    </lineage>
</organism>
<comment type="caution">
    <text evidence="1">The sequence shown here is derived from an EMBL/GenBank/DDBJ whole genome shotgun (WGS) entry which is preliminary data.</text>
</comment>
<dbReference type="AlphaFoldDB" id="A0A2I1C6Y2"/>
<dbReference type="VEuPathDB" id="FungiDB:P174DRAFT_513766"/>
<reference evidence="2" key="1">
    <citation type="journal article" date="2018" name="Proc. Natl. Acad. Sci. U.S.A.">
        <title>Linking secondary metabolites to gene clusters through genome sequencing of six diverse Aspergillus species.</title>
        <authorList>
            <person name="Kaerboelling I."/>
            <person name="Vesth T.C."/>
            <person name="Frisvad J.C."/>
            <person name="Nybo J.L."/>
            <person name="Theobald S."/>
            <person name="Kuo A."/>
            <person name="Bowyer P."/>
            <person name="Matsuda Y."/>
            <person name="Mondo S."/>
            <person name="Lyhne E.K."/>
            <person name="Kogle M.E."/>
            <person name="Clum A."/>
            <person name="Lipzen A."/>
            <person name="Salamov A."/>
            <person name="Ngan C.Y."/>
            <person name="Daum C."/>
            <person name="Chiniquy J."/>
            <person name="Barry K."/>
            <person name="LaButti K."/>
            <person name="Haridas S."/>
            <person name="Simmons B.A."/>
            <person name="Magnuson J.K."/>
            <person name="Mortensen U.H."/>
            <person name="Larsen T.O."/>
            <person name="Grigoriev I.V."/>
            <person name="Baker S.E."/>
            <person name="Andersen M.R."/>
        </authorList>
    </citation>
    <scope>NUCLEOTIDE SEQUENCE [LARGE SCALE GENOMIC DNA]</scope>
    <source>
        <strain evidence="2">IBT 16806</strain>
    </source>
</reference>
<dbReference type="PANTHER" id="PTHR36091:SF1">
    <property type="entry name" value="ALTERED INHERITANCE OF MITOCHONDRIA PROTEIN 9, MITOCHONDRIAL"/>
    <property type="match status" value="1"/>
</dbReference>
<gene>
    <name evidence="1" type="ORF">P174DRAFT_513766</name>
</gene>
<dbReference type="Proteomes" id="UP000234474">
    <property type="component" value="Unassembled WGS sequence"/>
</dbReference>
<evidence type="ECO:0000313" key="2">
    <source>
        <dbReference type="Proteomes" id="UP000234474"/>
    </source>
</evidence>
<dbReference type="InterPro" id="IPR051035">
    <property type="entry name" value="Mito_inheritance_9"/>
</dbReference>
<evidence type="ECO:0000313" key="1">
    <source>
        <dbReference type="EMBL" id="PKX93375.1"/>
    </source>
</evidence>
<dbReference type="OrthoDB" id="2831558at2759"/>
<dbReference type="EMBL" id="MSZS01000005">
    <property type="protein sequence ID" value="PKX93375.1"/>
    <property type="molecule type" value="Genomic_DNA"/>
</dbReference>
<proteinExistence type="predicted"/>
<name>A0A2I1C6Y2_ASPN1</name>
<dbReference type="PANTHER" id="PTHR36091">
    <property type="entry name" value="ALTERED INHERITANCE OF MITOCHONDRIA PROTEIN 9, MITOCHONDRIAL"/>
    <property type="match status" value="1"/>
</dbReference>
<evidence type="ECO:0008006" key="3">
    <source>
        <dbReference type="Google" id="ProtNLM"/>
    </source>
</evidence>
<dbReference type="GO" id="GO:0005739">
    <property type="term" value="C:mitochondrion"/>
    <property type="evidence" value="ECO:0007669"/>
    <property type="project" value="TreeGrafter"/>
</dbReference>
<accession>A0A2I1C6Y2</accession>
<dbReference type="RefSeq" id="XP_024681970.1">
    <property type="nucleotide sequence ID" value="XM_024832009.1"/>
</dbReference>
<keyword evidence="2" id="KW-1185">Reference proteome</keyword>
<sequence>MRLYTSIWVPEVLAWGSDATNPVGAEYIIMEMIPGVPLAEEQWKTMSALDRYRVIDRIVEMEKELGNLQFPAYGRTSLLNFALSIPEQELTRIANEQAEVQDDLNNFSEGQSINEYRDLLTKVKDVLPILAQDPSLQSAQAAPLFIQAQFAEFLRPPKGYNPGNEIPNPEQKERAIKDKTLATQSKYYEMSRLTTGLVRGLPGCCPFAL</sequence>